<proteinExistence type="predicted"/>
<reference evidence="4" key="1">
    <citation type="submission" date="2022-03" db="EMBL/GenBank/DDBJ databases">
        <title>Draft genome sequence of Aduncisulcus paluster, a free-living microaerophilic Fornicata.</title>
        <authorList>
            <person name="Yuyama I."/>
            <person name="Kume K."/>
            <person name="Tamura T."/>
            <person name="Inagaki Y."/>
            <person name="Hashimoto T."/>
        </authorList>
    </citation>
    <scope>NUCLEOTIDE SEQUENCE</scope>
    <source>
        <strain evidence="4">NY0171</strain>
    </source>
</reference>
<protein>
    <submittedName>
        <fullName evidence="4">Uncharacterized protein</fullName>
    </submittedName>
</protein>
<comment type="caution">
    <text evidence="4">The sequence shown here is derived from an EMBL/GenBank/DDBJ whole genome shotgun (WGS) entry which is preliminary data.</text>
</comment>
<feature type="non-terminal residue" evidence="4">
    <location>
        <position position="1"/>
    </location>
</feature>
<accession>A0ABQ5KD10</accession>
<feature type="region of interest" description="Disordered" evidence="1">
    <location>
        <begin position="1"/>
        <end position="32"/>
    </location>
</feature>
<evidence type="ECO:0000313" key="2">
    <source>
        <dbReference type="EMBL" id="GKT29246.1"/>
    </source>
</evidence>
<dbReference type="EMBL" id="BQXS01013644">
    <property type="protein sequence ID" value="GKT29246.1"/>
    <property type="molecule type" value="Genomic_DNA"/>
</dbReference>
<evidence type="ECO:0000313" key="3">
    <source>
        <dbReference type="EMBL" id="GKT29249.1"/>
    </source>
</evidence>
<dbReference type="EMBL" id="BQXS01013645">
    <property type="protein sequence ID" value="GKT29249.1"/>
    <property type="molecule type" value="Genomic_DNA"/>
</dbReference>
<evidence type="ECO:0000256" key="1">
    <source>
        <dbReference type="SAM" id="MobiDB-lite"/>
    </source>
</evidence>
<sequence>SEEGDEERVPQRITHFPHPIHPSPTYARHDAI</sequence>
<evidence type="ECO:0000313" key="4">
    <source>
        <dbReference type="EMBL" id="GKT29250.1"/>
    </source>
</evidence>
<name>A0ABQ5KD10_9EUKA</name>
<dbReference type="EMBL" id="BQXS01013646">
    <property type="protein sequence ID" value="GKT29250.1"/>
    <property type="molecule type" value="Genomic_DNA"/>
</dbReference>
<organism evidence="4 5">
    <name type="scientific">Aduncisulcus paluster</name>
    <dbReference type="NCBI Taxonomy" id="2918883"/>
    <lineage>
        <taxon>Eukaryota</taxon>
        <taxon>Metamonada</taxon>
        <taxon>Carpediemonas-like organisms</taxon>
        <taxon>Aduncisulcus</taxon>
    </lineage>
</organism>
<gene>
    <name evidence="2" type="ORF">ADUPG1_014072</name>
    <name evidence="3" type="ORF">ADUPG1_014073</name>
    <name evidence="4" type="ORF">ADUPG1_014074</name>
</gene>
<keyword evidence="5" id="KW-1185">Reference proteome</keyword>
<evidence type="ECO:0000313" key="5">
    <source>
        <dbReference type="Proteomes" id="UP001057375"/>
    </source>
</evidence>
<dbReference type="Proteomes" id="UP001057375">
    <property type="component" value="Unassembled WGS sequence"/>
</dbReference>